<evidence type="ECO:0000313" key="2">
    <source>
        <dbReference type="Proteomes" id="UP000464178"/>
    </source>
</evidence>
<dbReference type="AlphaFoldDB" id="A0A6P2DI18"/>
<dbReference type="EMBL" id="LR593886">
    <property type="protein sequence ID" value="VTR99766.1"/>
    <property type="molecule type" value="Genomic_DNA"/>
</dbReference>
<accession>A0A6P2DI18</accession>
<dbReference type="Proteomes" id="UP000464178">
    <property type="component" value="Chromosome"/>
</dbReference>
<name>A0A6P2DI18_9BACT</name>
<sequence length="74" mass="8060">MIAKFIFPLFGIVVTLGAIGHGICAKGKAEAYTRAFEACKRRRAAVERSVTRLPFPLCGVSGTTLMHTRPLPRT</sequence>
<protein>
    <submittedName>
        <fullName evidence="1">Uncharacterized protein</fullName>
    </submittedName>
</protein>
<organism evidence="1 2">
    <name type="scientific">Gemmata massiliana</name>
    <dbReference type="NCBI Taxonomy" id="1210884"/>
    <lineage>
        <taxon>Bacteria</taxon>
        <taxon>Pseudomonadati</taxon>
        <taxon>Planctomycetota</taxon>
        <taxon>Planctomycetia</taxon>
        <taxon>Gemmatales</taxon>
        <taxon>Gemmataceae</taxon>
        <taxon>Gemmata</taxon>
    </lineage>
</organism>
<keyword evidence="2" id="KW-1185">Reference proteome</keyword>
<dbReference type="KEGG" id="gms:SOIL9_84080"/>
<gene>
    <name evidence="1" type="ORF">SOIL9_84080</name>
</gene>
<evidence type="ECO:0000313" key="1">
    <source>
        <dbReference type="EMBL" id="VTR99766.1"/>
    </source>
</evidence>
<reference evidence="1 2" key="1">
    <citation type="submission" date="2019-05" db="EMBL/GenBank/DDBJ databases">
        <authorList>
            <consortium name="Science for Life Laboratories"/>
        </authorList>
    </citation>
    <scope>NUCLEOTIDE SEQUENCE [LARGE SCALE GENOMIC DNA]</scope>
    <source>
        <strain evidence="1">Soil9</strain>
    </source>
</reference>
<proteinExistence type="predicted"/>